<feature type="repeat" description="Hemopexin" evidence="18">
    <location>
        <begin position="287"/>
        <end position="334"/>
    </location>
</feature>
<dbReference type="Pfam" id="PF01471">
    <property type="entry name" value="PG_binding_1"/>
    <property type="match status" value="1"/>
</dbReference>
<evidence type="ECO:0000256" key="8">
    <source>
        <dbReference type="ARBA" id="ARBA00022737"/>
    </source>
</evidence>
<protein>
    <submittedName>
        <fullName evidence="20">Matrix metallopeptidase 19</fullName>
    </submittedName>
</protein>
<feature type="binding site" evidence="17">
    <location>
        <position position="182"/>
    </location>
    <ligand>
        <name>Ca(2+)</name>
        <dbReference type="ChEBI" id="CHEBI:29108"/>
        <label>3</label>
    </ligand>
</feature>
<keyword evidence="4" id="KW-0272">Extracellular matrix</keyword>
<feature type="active site" evidence="15">
    <location>
        <position position="223"/>
    </location>
</feature>
<keyword evidence="13" id="KW-0865">Zymogen</keyword>
<keyword evidence="3" id="KW-0964">Secreted</keyword>
<feature type="binding site" evidence="17">
    <location>
        <position position="201"/>
    </location>
    <ligand>
        <name>Ca(2+)</name>
        <dbReference type="ChEBI" id="CHEBI:29108"/>
        <label>3</label>
    </ligand>
</feature>
<feature type="repeat" description="Hemopexin" evidence="18">
    <location>
        <begin position="378"/>
        <end position="426"/>
    </location>
</feature>
<evidence type="ECO:0000256" key="13">
    <source>
        <dbReference type="ARBA" id="ARBA00023145"/>
    </source>
</evidence>
<dbReference type="InterPro" id="IPR000585">
    <property type="entry name" value="Hemopexin-like_dom"/>
</dbReference>
<feature type="repeat" description="Hemopexin" evidence="18">
    <location>
        <begin position="335"/>
        <end position="373"/>
    </location>
</feature>
<dbReference type="SUPFAM" id="SSF55486">
    <property type="entry name" value="Metalloproteases ('zincins'), catalytic domain"/>
    <property type="match status" value="1"/>
</dbReference>
<dbReference type="PROSITE" id="PS00024">
    <property type="entry name" value="HEMOPEXIN"/>
    <property type="match status" value="1"/>
</dbReference>
<dbReference type="Pfam" id="PF00413">
    <property type="entry name" value="Peptidase_M10"/>
    <property type="match status" value="1"/>
</dbReference>
<feature type="binding site" evidence="17">
    <location>
        <position position="189"/>
    </location>
    <ligand>
        <name>Zn(2+)</name>
        <dbReference type="ChEBI" id="CHEBI:29105"/>
        <label>1</label>
    </ligand>
</feature>
<feature type="binding site" evidence="17">
    <location>
        <position position="164"/>
    </location>
    <ligand>
        <name>Ca(2+)</name>
        <dbReference type="ChEBI" id="CHEBI:29108"/>
        <label>2</label>
    </ligand>
</feature>
<feature type="binding site" evidence="17">
    <location>
        <position position="384"/>
    </location>
    <ligand>
        <name>Ca(2+)</name>
        <dbReference type="ChEBI" id="CHEBI:29108"/>
        <label>5</label>
    </ligand>
</feature>
<evidence type="ECO:0000256" key="2">
    <source>
        <dbReference type="ARBA" id="ARBA00010370"/>
    </source>
</evidence>
<dbReference type="InterPro" id="IPR018486">
    <property type="entry name" value="Hemopexin_CS"/>
</dbReference>
<evidence type="ECO:0000256" key="14">
    <source>
        <dbReference type="ARBA" id="ARBA00023157"/>
    </source>
</evidence>
<evidence type="ECO:0000256" key="15">
    <source>
        <dbReference type="PIRSR" id="PIRSR001191-1"/>
    </source>
</evidence>
<dbReference type="RefSeq" id="XP_005930675.1">
    <property type="nucleotide sequence ID" value="XM_005930613.1"/>
</dbReference>
<dbReference type="PROSITE" id="PS51642">
    <property type="entry name" value="HEMOPEXIN_2"/>
    <property type="match status" value="4"/>
</dbReference>
<dbReference type="Proteomes" id="UP000264840">
    <property type="component" value="Unplaced"/>
</dbReference>
<comment type="cofactor">
    <cofactor evidence="17">
        <name>Ca(2+)</name>
        <dbReference type="ChEBI" id="CHEBI:29108"/>
    </cofactor>
    <text evidence="17">Can bind about 5 Ca(2+) ions per subunit.</text>
</comment>
<organism evidence="20 21">
    <name type="scientific">Haplochromis burtoni</name>
    <name type="common">Burton's mouthbrooder</name>
    <name type="synonym">Chromis burtoni</name>
    <dbReference type="NCBI Taxonomy" id="8153"/>
    <lineage>
        <taxon>Eukaryota</taxon>
        <taxon>Metazoa</taxon>
        <taxon>Chordata</taxon>
        <taxon>Craniata</taxon>
        <taxon>Vertebrata</taxon>
        <taxon>Euteleostomi</taxon>
        <taxon>Actinopterygii</taxon>
        <taxon>Neopterygii</taxon>
        <taxon>Teleostei</taxon>
        <taxon>Neoteleostei</taxon>
        <taxon>Acanthomorphata</taxon>
        <taxon>Ovalentaria</taxon>
        <taxon>Cichlomorphae</taxon>
        <taxon>Cichliformes</taxon>
        <taxon>Cichlidae</taxon>
        <taxon>African cichlids</taxon>
        <taxon>Pseudocrenilabrinae</taxon>
        <taxon>Haplochromini</taxon>
        <taxon>Haplochromis</taxon>
    </lineage>
</organism>
<feature type="binding site" evidence="17">
    <location>
        <position position="204"/>
    </location>
    <ligand>
        <name>Ca(2+)</name>
        <dbReference type="ChEBI" id="CHEBI:29108"/>
        <label>1</label>
    </ligand>
</feature>
<evidence type="ECO:0000259" key="19">
    <source>
        <dbReference type="SMART" id="SM00235"/>
    </source>
</evidence>
<keyword evidence="5" id="KW-0645">Protease</keyword>
<dbReference type="SUPFAM" id="SSF47090">
    <property type="entry name" value="PGBD-like"/>
    <property type="match status" value="1"/>
</dbReference>
<dbReference type="OrthoDB" id="406838at2759"/>
<dbReference type="FunFam" id="3.40.390.10:FF:000007">
    <property type="entry name" value="Collagenase 3"/>
    <property type="match status" value="1"/>
</dbReference>
<feature type="binding site" evidence="17">
    <location>
        <position position="431"/>
    </location>
    <ligand>
        <name>Ca(2+)</name>
        <dbReference type="ChEBI" id="CHEBI:29108"/>
        <label>4</label>
    </ligand>
</feature>
<keyword evidence="14" id="KW-1015">Disulfide bond</keyword>
<evidence type="ECO:0000256" key="1">
    <source>
        <dbReference type="ARBA" id="ARBA00004498"/>
    </source>
</evidence>
<feature type="binding site" evidence="16">
    <location>
        <position position="232"/>
    </location>
    <ligand>
        <name>Zn(2+)</name>
        <dbReference type="ChEBI" id="CHEBI:29105"/>
        <label>2</label>
        <note>catalytic</note>
    </ligand>
</feature>
<evidence type="ECO:0000256" key="3">
    <source>
        <dbReference type="ARBA" id="ARBA00022525"/>
    </source>
</evidence>
<dbReference type="SUPFAM" id="SSF50923">
    <property type="entry name" value="Hemopexin-like domain"/>
    <property type="match status" value="1"/>
</dbReference>
<dbReference type="GO" id="GO:0030574">
    <property type="term" value="P:collagen catabolic process"/>
    <property type="evidence" value="ECO:0007669"/>
    <property type="project" value="TreeGrafter"/>
</dbReference>
<dbReference type="Gene3D" id="3.40.390.10">
    <property type="entry name" value="Collagenase (Catalytic Domain)"/>
    <property type="match status" value="1"/>
</dbReference>
<dbReference type="GO" id="GO:0005615">
    <property type="term" value="C:extracellular space"/>
    <property type="evidence" value="ECO:0007669"/>
    <property type="project" value="TreeGrafter"/>
</dbReference>
<dbReference type="PIRSF" id="PIRSF001191">
    <property type="entry name" value="Peptidase_M10A_matrix"/>
    <property type="match status" value="1"/>
</dbReference>
<sequence length="476" mass="54588">MEKDPNWKMEYRLELMVLLVLLITASSIALSRKDTTEAMVYLKKYGYLHIPLDSKVQDYSHEQMAEALRMFQKVTNLQVSGKLDLVTLAMMNKPRCGLEDSFDNKSLKYRVLGYWRKKMLTYRIYNYTPDLGQGKTRMAIQNAFKYWSDVSPLRFRELDQGRADIKISFHRKDKTCPVPFDGRGRVLAHADAPESGIVHFDEDELWTEGKSSGSNLRIVAAHEIGHALGLGHSQYYNALMGPVYNGYRSDFKLHPDDIQGIQALYGKPEKIPESRNPGQSRPGGVIPNPCKATVDAVMLGPLRKTYFFSGQYVWTVSNSDYNTPIQISALWKELPGSLSAAVHSPRTGKSYFLKGDKLWRYTGFKLDQGFPKRLSNIPANIDSAFYFNKNQKIIFFKGSGYWQWDEIAPTDFKSYPKPVGQLFKGMPSNTDAALTWTNGYVYIFKSTEYWRVNQNYQAVEKTYPLNTALRWMQCDD</sequence>
<dbReference type="AlphaFoldDB" id="A0A3Q2VIA4"/>
<keyword evidence="8" id="KW-0677">Repeat</keyword>
<dbReference type="PRINTS" id="PR00138">
    <property type="entry name" value="MATRIXIN"/>
</dbReference>
<keyword evidence="21" id="KW-1185">Reference proteome</keyword>
<evidence type="ECO:0000256" key="12">
    <source>
        <dbReference type="ARBA" id="ARBA00023049"/>
    </source>
</evidence>
<dbReference type="InterPro" id="IPR036365">
    <property type="entry name" value="PGBD-like_sf"/>
</dbReference>
<comment type="similarity">
    <text evidence="2">Belongs to the peptidase M10A family.</text>
</comment>
<dbReference type="STRING" id="8153.ENSHBUP00000011055"/>
<feature type="repeat" description="Hemopexin" evidence="18">
    <location>
        <begin position="427"/>
        <end position="474"/>
    </location>
</feature>
<evidence type="ECO:0000256" key="10">
    <source>
        <dbReference type="ARBA" id="ARBA00022833"/>
    </source>
</evidence>
<dbReference type="GO" id="GO:0006508">
    <property type="term" value="P:proteolysis"/>
    <property type="evidence" value="ECO:0007669"/>
    <property type="project" value="UniProtKB-KW"/>
</dbReference>
<comment type="cofactor">
    <cofactor evidence="17">
        <name>Zn(2+)</name>
        <dbReference type="ChEBI" id="CHEBI:29105"/>
    </cofactor>
    <text evidence="17">Binds 2 Zn(2+) ions per subunit.</text>
</comment>
<dbReference type="GO" id="GO:0004222">
    <property type="term" value="F:metalloendopeptidase activity"/>
    <property type="evidence" value="ECO:0007669"/>
    <property type="project" value="InterPro"/>
</dbReference>
<evidence type="ECO:0000313" key="21">
    <source>
        <dbReference type="Proteomes" id="UP000264840"/>
    </source>
</evidence>
<feature type="binding site" evidence="17">
    <location>
        <position position="341"/>
    </location>
    <ligand>
        <name>Ca(2+)</name>
        <dbReference type="ChEBI" id="CHEBI:29108"/>
        <label>5</label>
    </ligand>
</feature>
<evidence type="ECO:0000256" key="7">
    <source>
        <dbReference type="ARBA" id="ARBA00022729"/>
    </source>
</evidence>
<comment type="subcellular location">
    <subcellularLocation>
        <location evidence="1">Secreted</location>
        <location evidence="1">Extracellular space</location>
        <location evidence="1">Extracellular matrix</location>
    </subcellularLocation>
</comment>
<feature type="binding site" evidence="16">
    <location>
        <position position="226"/>
    </location>
    <ligand>
        <name>Zn(2+)</name>
        <dbReference type="ChEBI" id="CHEBI:29105"/>
        <label>2</label>
        <note>catalytic</note>
    </ligand>
</feature>
<dbReference type="FunFam" id="2.110.10.10:FF:000008">
    <property type="entry name" value="Matrix metallopeptidase 19"/>
    <property type="match status" value="1"/>
</dbReference>
<feature type="binding site" description="in inhibited form" evidence="17">
    <location>
        <position position="96"/>
    </location>
    <ligand>
        <name>Zn(2+)</name>
        <dbReference type="ChEBI" id="CHEBI:29105"/>
        <label>2</label>
        <note>catalytic</note>
    </ligand>
</feature>
<evidence type="ECO:0000256" key="16">
    <source>
        <dbReference type="PIRSR" id="PIRSR001191-2"/>
    </source>
</evidence>
<proteinExistence type="inferred from homology"/>
<dbReference type="InterPro" id="IPR021190">
    <property type="entry name" value="Pept_M10A"/>
</dbReference>
<dbReference type="Gene3D" id="2.110.10.10">
    <property type="entry name" value="Hemopexin-like domain"/>
    <property type="match status" value="2"/>
</dbReference>
<dbReference type="CDD" id="cd04278">
    <property type="entry name" value="ZnMc_MMP"/>
    <property type="match status" value="1"/>
</dbReference>
<dbReference type="GO" id="GO:0030198">
    <property type="term" value="P:extracellular matrix organization"/>
    <property type="evidence" value="ECO:0007669"/>
    <property type="project" value="TreeGrafter"/>
</dbReference>
<feature type="binding site" evidence="17">
    <location>
        <position position="181"/>
    </location>
    <ligand>
        <name>Ca(2+)</name>
        <dbReference type="ChEBI" id="CHEBI:29108"/>
        <label>3</label>
    </ligand>
</feature>
<accession>A0A3Q2VIA4</accession>
<evidence type="ECO:0000256" key="6">
    <source>
        <dbReference type="ARBA" id="ARBA00022723"/>
    </source>
</evidence>
<keyword evidence="7" id="KW-0732">Signal</keyword>
<dbReference type="PANTHER" id="PTHR10201">
    <property type="entry name" value="MATRIX METALLOPROTEINASE"/>
    <property type="match status" value="1"/>
</dbReference>
<evidence type="ECO:0000256" key="18">
    <source>
        <dbReference type="PROSITE-ProRule" id="PRU01011"/>
    </source>
</evidence>
<keyword evidence="10 16" id="KW-0862">Zinc</keyword>
<dbReference type="Ensembl" id="ENSHBUT00000018115.1">
    <property type="protein sequence ID" value="ENSHBUP00000011055.1"/>
    <property type="gene ID" value="ENSHBUG00000012694.1"/>
</dbReference>
<keyword evidence="9" id="KW-0378">Hydrolase</keyword>
<feature type="binding site" evidence="17">
    <location>
        <position position="204"/>
    </location>
    <ligand>
        <name>Ca(2+)</name>
        <dbReference type="ChEBI" id="CHEBI:29108"/>
        <label>3</label>
    </ligand>
</feature>
<feature type="binding site" evidence="17">
    <location>
        <position position="295"/>
    </location>
    <ligand>
        <name>Ca(2+)</name>
        <dbReference type="ChEBI" id="CHEBI:29108"/>
        <label>4</label>
    </ligand>
</feature>
<dbReference type="SMART" id="SM00120">
    <property type="entry name" value="HX"/>
    <property type="match status" value="4"/>
</dbReference>
<dbReference type="GO" id="GO:0031012">
    <property type="term" value="C:extracellular matrix"/>
    <property type="evidence" value="ECO:0007669"/>
    <property type="project" value="InterPro"/>
</dbReference>
<feature type="binding site" evidence="16">
    <location>
        <position position="222"/>
    </location>
    <ligand>
        <name>Zn(2+)</name>
        <dbReference type="ChEBI" id="CHEBI:29105"/>
        <label>2</label>
        <note>catalytic</note>
    </ligand>
</feature>
<dbReference type="CDD" id="cd00094">
    <property type="entry name" value="HX"/>
    <property type="match status" value="1"/>
</dbReference>
<dbReference type="GO" id="GO:0008270">
    <property type="term" value="F:zinc ion binding"/>
    <property type="evidence" value="ECO:0007669"/>
    <property type="project" value="InterPro"/>
</dbReference>
<keyword evidence="12" id="KW-0482">Metalloprotease</keyword>
<dbReference type="GeneID" id="102292790"/>
<dbReference type="OMA" id="VMGYWRK"/>
<dbReference type="InterPro" id="IPR001818">
    <property type="entry name" value="Pept_M10_metallopeptidase"/>
</dbReference>
<dbReference type="PANTHER" id="PTHR10201:SF166">
    <property type="entry name" value="MATRIX METALLOPROTEINASE-19"/>
    <property type="match status" value="1"/>
</dbReference>
<reference evidence="20" key="1">
    <citation type="submission" date="2025-08" db="UniProtKB">
        <authorList>
            <consortium name="Ensembl"/>
        </authorList>
    </citation>
    <scope>IDENTIFICATION</scope>
</reference>
<dbReference type="InterPro" id="IPR002477">
    <property type="entry name" value="Peptidoglycan-bd-like"/>
</dbReference>
<evidence type="ECO:0000256" key="4">
    <source>
        <dbReference type="ARBA" id="ARBA00022530"/>
    </source>
</evidence>
<keyword evidence="11 17" id="KW-0106">Calcium</keyword>
<feature type="domain" description="Peptidase metallopeptidase" evidence="19">
    <location>
        <begin position="111"/>
        <end position="267"/>
    </location>
</feature>
<dbReference type="InterPro" id="IPR024079">
    <property type="entry name" value="MetalloPept_cat_dom_sf"/>
</dbReference>
<dbReference type="Pfam" id="PF00045">
    <property type="entry name" value="Hemopexin"/>
    <property type="match status" value="4"/>
</dbReference>
<keyword evidence="6 16" id="KW-0479">Metal-binding</keyword>
<dbReference type="GeneTree" id="ENSGT00940000158593"/>
<feature type="binding site" evidence="17">
    <location>
        <position position="240"/>
    </location>
    <ligand>
        <name>Zn(2+)</name>
        <dbReference type="ChEBI" id="CHEBI:29105"/>
        <label>2</label>
        <note>catalytic</note>
    </ligand>
</feature>
<feature type="binding site" evidence="17">
    <location>
        <position position="130"/>
    </location>
    <ligand>
        <name>Ca(2+)</name>
        <dbReference type="ChEBI" id="CHEBI:29108"/>
        <label>1</label>
    </ligand>
</feature>
<feature type="binding site" evidence="17">
    <location>
        <position position="199"/>
    </location>
    <ligand>
        <name>Zn(2+)</name>
        <dbReference type="ChEBI" id="CHEBI:29105"/>
        <label>1</label>
    </ligand>
</feature>
<reference evidence="20" key="2">
    <citation type="submission" date="2025-09" db="UniProtKB">
        <authorList>
            <consortium name="Ensembl"/>
        </authorList>
    </citation>
    <scope>IDENTIFICATION</scope>
</reference>
<evidence type="ECO:0000256" key="11">
    <source>
        <dbReference type="ARBA" id="ARBA00022837"/>
    </source>
</evidence>
<dbReference type="InterPro" id="IPR036375">
    <property type="entry name" value="Hemopexin-like_dom_sf"/>
</dbReference>
<evidence type="ECO:0000313" key="20">
    <source>
        <dbReference type="Ensembl" id="ENSHBUP00000011055.1"/>
    </source>
</evidence>
<evidence type="ECO:0000256" key="9">
    <source>
        <dbReference type="ARBA" id="ARBA00022801"/>
    </source>
</evidence>
<dbReference type="InterPro" id="IPR018487">
    <property type="entry name" value="Hemopexin-like_repeat"/>
</dbReference>
<name>A0A3Q2VIA4_HAPBU</name>
<dbReference type="InterPro" id="IPR006026">
    <property type="entry name" value="Peptidase_Metallo"/>
</dbReference>
<evidence type="ECO:0000256" key="5">
    <source>
        <dbReference type="ARBA" id="ARBA00022670"/>
    </source>
</evidence>
<dbReference type="SMART" id="SM00235">
    <property type="entry name" value="ZnMc"/>
    <property type="match status" value="1"/>
</dbReference>
<dbReference type="InterPro" id="IPR033739">
    <property type="entry name" value="M10A_MMP"/>
</dbReference>
<evidence type="ECO:0000256" key="17">
    <source>
        <dbReference type="PIRSR" id="PIRSR621190-2"/>
    </source>
</evidence>